<evidence type="ECO:0000256" key="1">
    <source>
        <dbReference type="ARBA" id="ARBA00009580"/>
    </source>
</evidence>
<dbReference type="InterPro" id="IPR016130">
    <property type="entry name" value="Tyr_Pase_AS"/>
</dbReference>
<sequence length="228" mass="24490">MNLRDVGGLRAGGGITRERTLYRSGTLAHLADDGVAALSRLSLRRVVDLRDAAEVDANPSRLPAAVPVERVPLFLGSVTSFFAEDIGLEEMYRRIVDDSSDAVVRAVRAVVVDQPVLVHCTVGKDRTGVTVAVALSAAGVDRDEVVADYARTAALLPVERTRAVIDWLRAQHPGSTNLEQLVAGSPADVMERLLGRIDAEYGSARDYLLAHGLSDDEVVELGRVLVAR</sequence>
<dbReference type="SUPFAM" id="SSF52799">
    <property type="entry name" value="(Phosphotyrosine protein) phosphatases II"/>
    <property type="match status" value="1"/>
</dbReference>
<feature type="domain" description="Tyrosine specific protein phosphatases" evidence="2">
    <location>
        <begin position="101"/>
        <end position="146"/>
    </location>
</feature>
<protein>
    <submittedName>
        <fullName evidence="3">Protein tyrosine phosphatase</fullName>
    </submittedName>
</protein>
<accession>A0A0M8MNN4</accession>
<organism evidence="3 4">
    <name type="scientific">Microbacterium aurantiacum</name>
    <dbReference type="NCBI Taxonomy" id="162393"/>
    <lineage>
        <taxon>Bacteria</taxon>
        <taxon>Bacillati</taxon>
        <taxon>Actinomycetota</taxon>
        <taxon>Actinomycetes</taxon>
        <taxon>Micrococcales</taxon>
        <taxon>Microbacteriaceae</taxon>
        <taxon>Microbacterium</taxon>
    </lineage>
</organism>
<comment type="caution">
    <text evidence="3">The sequence shown here is derived from an EMBL/GenBank/DDBJ whole genome shotgun (WGS) entry which is preliminary data.</text>
</comment>
<dbReference type="EMBL" id="LAVO01000006">
    <property type="protein sequence ID" value="KOS11184.1"/>
    <property type="molecule type" value="Genomic_DNA"/>
</dbReference>
<dbReference type="GO" id="GO:0004721">
    <property type="term" value="F:phosphoprotein phosphatase activity"/>
    <property type="evidence" value="ECO:0007669"/>
    <property type="project" value="InterPro"/>
</dbReference>
<dbReference type="Pfam" id="PF13350">
    <property type="entry name" value="Y_phosphatase3"/>
    <property type="match status" value="1"/>
</dbReference>
<evidence type="ECO:0000313" key="4">
    <source>
        <dbReference type="Proteomes" id="UP000037737"/>
    </source>
</evidence>
<dbReference type="InterPro" id="IPR029021">
    <property type="entry name" value="Prot-tyrosine_phosphatase-like"/>
</dbReference>
<dbReference type="OrthoDB" id="1188001at2"/>
<evidence type="ECO:0000313" key="3">
    <source>
        <dbReference type="EMBL" id="KOS11184.1"/>
    </source>
</evidence>
<reference evidence="3" key="1">
    <citation type="submission" date="2015-04" db="EMBL/GenBank/DDBJ databases">
        <title>Complete genome sequence of Microbacterium chocolatum SIT 101, a bacterium enantioselectively hydrolyzing mesomeric diesters.</title>
        <authorList>
            <person name="Li X."/>
            <person name="Xu Y."/>
        </authorList>
    </citation>
    <scope>NUCLEOTIDE SEQUENCE [LARGE SCALE GENOMIC DNA]</scope>
    <source>
        <strain evidence="3">SIT 101</strain>
    </source>
</reference>
<dbReference type="PANTHER" id="PTHR31126">
    <property type="entry name" value="TYROSINE-PROTEIN PHOSPHATASE"/>
    <property type="match status" value="1"/>
</dbReference>
<gene>
    <name evidence="3" type="ORF">XI38_07335</name>
</gene>
<comment type="similarity">
    <text evidence="1">Belongs to the protein-tyrosine phosphatase family.</text>
</comment>
<dbReference type="Proteomes" id="UP000037737">
    <property type="component" value="Unassembled WGS sequence"/>
</dbReference>
<name>A0A0M8MNN4_9MICO</name>
<dbReference type="PROSITE" id="PS50056">
    <property type="entry name" value="TYR_PHOSPHATASE_2"/>
    <property type="match status" value="1"/>
</dbReference>
<dbReference type="PATRIC" id="fig|84292.3.peg.1496"/>
<dbReference type="AlphaFoldDB" id="A0A0M8MNN4"/>
<dbReference type="KEGG" id="mcw:A8L33_07825"/>
<dbReference type="PROSITE" id="PS00383">
    <property type="entry name" value="TYR_PHOSPHATASE_1"/>
    <property type="match status" value="1"/>
</dbReference>
<dbReference type="InterPro" id="IPR026893">
    <property type="entry name" value="Tyr/Ser_Pase_IphP-type"/>
</dbReference>
<keyword evidence="4" id="KW-1185">Reference proteome</keyword>
<evidence type="ECO:0000259" key="2">
    <source>
        <dbReference type="PROSITE" id="PS50056"/>
    </source>
</evidence>
<dbReference type="PANTHER" id="PTHR31126:SF1">
    <property type="entry name" value="TYROSINE SPECIFIC PROTEIN PHOSPHATASES DOMAIN-CONTAINING PROTEIN"/>
    <property type="match status" value="1"/>
</dbReference>
<dbReference type="InterPro" id="IPR000387">
    <property type="entry name" value="Tyr_Pase_dom"/>
</dbReference>
<proteinExistence type="inferred from homology"/>
<dbReference type="Gene3D" id="3.90.190.10">
    <property type="entry name" value="Protein tyrosine phosphatase superfamily"/>
    <property type="match status" value="1"/>
</dbReference>